<feature type="domain" description="Amidohydrolase-related" evidence="3">
    <location>
        <begin position="20"/>
        <end position="368"/>
    </location>
</feature>
<dbReference type="InterPro" id="IPR032466">
    <property type="entry name" value="Metal_Hydrolase"/>
</dbReference>
<feature type="region of interest" description="Disordered" evidence="2">
    <location>
        <begin position="63"/>
        <end position="83"/>
    </location>
</feature>
<protein>
    <recommendedName>
        <fullName evidence="3">Amidohydrolase-related domain-containing protein</fullName>
    </recommendedName>
</protein>
<dbReference type="GO" id="GO:0016831">
    <property type="term" value="F:carboxy-lyase activity"/>
    <property type="evidence" value="ECO:0007669"/>
    <property type="project" value="InterPro"/>
</dbReference>
<evidence type="ECO:0000259" key="3">
    <source>
        <dbReference type="Pfam" id="PF04909"/>
    </source>
</evidence>
<gene>
    <name evidence="4" type="ORF">AVDCRST_MAG08-581</name>
</gene>
<dbReference type="PANTHER" id="PTHR21240:SF28">
    <property type="entry name" value="ISO-OROTATE DECARBOXYLASE (EUROFUNG)"/>
    <property type="match status" value="1"/>
</dbReference>
<evidence type="ECO:0000256" key="1">
    <source>
        <dbReference type="ARBA" id="ARBA00023239"/>
    </source>
</evidence>
<name>A0A6J4HC64_9PROT</name>
<dbReference type="GO" id="GO:0005737">
    <property type="term" value="C:cytoplasm"/>
    <property type="evidence" value="ECO:0007669"/>
    <property type="project" value="TreeGrafter"/>
</dbReference>
<dbReference type="SUPFAM" id="SSF51556">
    <property type="entry name" value="Metallo-dependent hydrolases"/>
    <property type="match status" value="1"/>
</dbReference>
<reference evidence="4" key="1">
    <citation type="submission" date="2020-02" db="EMBL/GenBank/DDBJ databases">
        <authorList>
            <person name="Meier V. D."/>
        </authorList>
    </citation>
    <scope>NUCLEOTIDE SEQUENCE</scope>
    <source>
        <strain evidence="4">AVDCRST_MAG08</strain>
    </source>
</reference>
<dbReference type="InterPro" id="IPR032465">
    <property type="entry name" value="ACMSD"/>
</dbReference>
<dbReference type="Gene3D" id="3.20.20.140">
    <property type="entry name" value="Metal-dependent hydrolases"/>
    <property type="match status" value="1"/>
</dbReference>
<dbReference type="GO" id="GO:0016787">
    <property type="term" value="F:hydrolase activity"/>
    <property type="evidence" value="ECO:0007669"/>
    <property type="project" value="InterPro"/>
</dbReference>
<accession>A0A6J4HC64</accession>
<evidence type="ECO:0000256" key="2">
    <source>
        <dbReference type="SAM" id="MobiDB-lite"/>
    </source>
</evidence>
<sequence>MNVQVDPRRALPAETRLRMVDCDIHPMLRRASDIKAFLAPEWHAYHDRYGNFLQQPYADANPYPKATPALSRRDAWPAGGGPPGSDLDLLRRQHLDAHDIEFGILQVLWPTAARQRNLGYAEALCRAVNDWQVADFTSKEPRLRASVMVSQEDAESAAAEIARCARRGGYAQVMVMPRNTEPMGRMRYWPIFAAAQEHDITLGCHVGGLNGYAVAAGAGHPSFYAEEHHSNIFAMEAMVTSLIFEGVLERFPRLRFVAVEAGLAWAPSLGWRLDSVWERFRDELPAVKRPPSEYLRERFWYTTQPADEPEDPRHLREVFDWIGLDRILFASDYPHWDYDDPNRALSVRLTPVERRMVFRDNAIGVYGLS</sequence>
<dbReference type="GO" id="GO:0019748">
    <property type="term" value="P:secondary metabolic process"/>
    <property type="evidence" value="ECO:0007669"/>
    <property type="project" value="TreeGrafter"/>
</dbReference>
<dbReference type="InterPro" id="IPR006680">
    <property type="entry name" value="Amidohydro-rel"/>
</dbReference>
<dbReference type="PANTHER" id="PTHR21240">
    <property type="entry name" value="2-AMINO-3-CARBOXYLMUCONATE-6-SEMIALDEHYDE DECARBOXYLASE"/>
    <property type="match status" value="1"/>
</dbReference>
<dbReference type="EMBL" id="CADCTG010000063">
    <property type="protein sequence ID" value="CAA9220412.1"/>
    <property type="molecule type" value="Genomic_DNA"/>
</dbReference>
<dbReference type="AlphaFoldDB" id="A0A6J4HC64"/>
<dbReference type="Pfam" id="PF04909">
    <property type="entry name" value="Amidohydro_2"/>
    <property type="match status" value="1"/>
</dbReference>
<evidence type="ECO:0000313" key="4">
    <source>
        <dbReference type="EMBL" id="CAA9220412.1"/>
    </source>
</evidence>
<organism evidence="4">
    <name type="scientific">uncultured Acetobacteraceae bacterium</name>
    <dbReference type="NCBI Taxonomy" id="169975"/>
    <lineage>
        <taxon>Bacteria</taxon>
        <taxon>Pseudomonadati</taxon>
        <taxon>Pseudomonadota</taxon>
        <taxon>Alphaproteobacteria</taxon>
        <taxon>Acetobacterales</taxon>
        <taxon>Acetobacteraceae</taxon>
        <taxon>environmental samples</taxon>
    </lineage>
</organism>
<proteinExistence type="predicted"/>
<keyword evidence="1" id="KW-0456">Lyase</keyword>